<sequence>MIARRLVKLLRLLASPAGRRGLRHGVAMTVEHEAVLAGLAPASVLDVGANKGQFALLARRLYPQAPLVAFEPLPGPAARFRRLFANDPKARMIEAAVGPLEAVLTMHVSAREDSSSLLPIGARQVEVFPTTAETGTRPVRVAPLDRLLPAEAMPAPALLKMDVQGFELDALRGCESRLPAVGWIYVECSYVELYEGQALAAEVEAWLAERGFALSGRFNLLSDPAGNPIQADLLFVRSEPDPII</sequence>
<feature type="domain" description="Methyltransferase FkbM" evidence="1">
    <location>
        <begin position="46"/>
        <end position="212"/>
    </location>
</feature>
<dbReference type="InterPro" id="IPR029063">
    <property type="entry name" value="SAM-dependent_MTases_sf"/>
</dbReference>
<keyword evidence="2" id="KW-0808">Transferase</keyword>
<dbReference type="GO" id="GO:0008171">
    <property type="term" value="F:O-methyltransferase activity"/>
    <property type="evidence" value="ECO:0007669"/>
    <property type="project" value="TreeGrafter"/>
</dbReference>
<evidence type="ECO:0000313" key="2">
    <source>
        <dbReference type="EMBL" id="SMF63232.1"/>
    </source>
</evidence>
<dbReference type="Proteomes" id="UP000192917">
    <property type="component" value="Unassembled WGS sequence"/>
</dbReference>
<keyword evidence="2" id="KW-0489">Methyltransferase</keyword>
<keyword evidence="3" id="KW-1185">Reference proteome</keyword>
<evidence type="ECO:0000313" key="3">
    <source>
        <dbReference type="Proteomes" id="UP000192917"/>
    </source>
</evidence>
<proteinExistence type="predicted"/>
<dbReference type="Gene3D" id="3.40.50.150">
    <property type="entry name" value="Vaccinia Virus protein VP39"/>
    <property type="match status" value="1"/>
</dbReference>
<dbReference type="GO" id="GO:0032259">
    <property type="term" value="P:methylation"/>
    <property type="evidence" value="ECO:0007669"/>
    <property type="project" value="UniProtKB-KW"/>
</dbReference>
<protein>
    <submittedName>
        <fullName evidence="2">Methyltransferase, FkbM family</fullName>
    </submittedName>
</protein>
<dbReference type="InterPro" id="IPR053188">
    <property type="entry name" value="FkbM_Methyltransferase"/>
</dbReference>
<dbReference type="RefSeq" id="WP_200808635.1">
    <property type="nucleotide sequence ID" value="NZ_FWZX01000024.1"/>
</dbReference>
<gene>
    <name evidence="2" type="ORF">SAMN05428998_12488</name>
</gene>
<dbReference type="PANTHER" id="PTHR36973">
    <property type="entry name" value="SLL1456 PROTEIN-RELATED"/>
    <property type="match status" value="1"/>
</dbReference>
<dbReference type="InterPro" id="IPR006342">
    <property type="entry name" value="FkbM_mtfrase"/>
</dbReference>
<reference evidence="2 3" key="1">
    <citation type="submission" date="2017-04" db="EMBL/GenBank/DDBJ databases">
        <authorList>
            <person name="Afonso C.L."/>
            <person name="Miller P.J."/>
            <person name="Scott M.A."/>
            <person name="Spackman E."/>
            <person name="Goraichik I."/>
            <person name="Dimitrov K.M."/>
            <person name="Suarez D.L."/>
            <person name="Swayne D.E."/>
        </authorList>
    </citation>
    <scope>NUCLEOTIDE SEQUENCE [LARGE SCALE GENOMIC DNA]</scope>
    <source>
        <strain evidence="2 3">USBA 355</strain>
    </source>
</reference>
<evidence type="ECO:0000259" key="1">
    <source>
        <dbReference type="Pfam" id="PF05050"/>
    </source>
</evidence>
<dbReference type="SUPFAM" id="SSF53335">
    <property type="entry name" value="S-adenosyl-L-methionine-dependent methyltransferases"/>
    <property type="match status" value="1"/>
</dbReference>
<name>A0A1Y6CLV1_9PROT</name>
<accession>A0A1Y6CLV1</accession>
<dbReference type="EMBL" id="FWZX01000024">
    <property type="protein sequence ID" value="SMF63232.1"/>
    <property type="molecule type" value="Genomic_DNA"/>
</dbReference>
<dbReference type="NCBIfam" id="TIGR01444">
    <property type="entry name" value="fkbM_fam"/>
    <property type="match status" value="1"/>
</dbReference>
<organism evidence="2 3">
    <name type="scientific">Tistlia consotensis USBA 355</name>
    <dbReference type="NCBI Taxonomy" id="560819"/>
    <lineage>
        <taxon>Bacteria</taxon>
        <taxon>Pseudomonadati</taxon>
        <taxon>Pseudomonadota</taxon>
        <taxon>Alphaproteobacteria</taxon>
        <taxon>Rhodospirillales</taxon>
        <taxon>Rhodovibrionaceae</taxon>
        <taxon>Tistlia</taxon>
    </lineage>
</organism>
<dbReference type="STRING" id="560819.SAMN05428998_12488"/>
<dbReference type="Pfam" id="PF05050">
    <property type="entry name" value="Methyltransf_21"/>
    <property type="match status" value="1"/>
</dbReference>
<dbReference type="AlphaFoldDB" id="A0A1Y6CLV1"/>
<dbReference type="PANTHER" id="PTHR36973:SF4">
    <property type="entry name" value="NODULATION PROTEIN"/>
    <property type="match status" value="1"/>
</dbReference>